<dbReference type="InterPro" id="IPR050364">
    <property type="entry name" value="Cytochrome_P450_fung"/>
</dbReference>
<dbReference type="SUPFAM" id="SSF48264">
    <property type="entry name" value="Cytochrome P450"/>
    <property type="match status" value="1"/>
</dbReference>
<keyword evidence="13" id="KW-0325">Glycoprotein</keyword>
<comment type="similarity">
    <text evidence="4">Belongs to the cytochrome P450 family.</text>
</comment>
<sequence length="391" mass="44661">MIYTSTSGPILYLSLAGQPIIVLNSKKAAIDLLEHRASNYSSRPRFVVAGEYLNGGCNMILAGYGDIWRRMRRSSEYALGLKSSIQYQPVQSDEAVLLAYDLIHSSKDDQWKNHIFSIPQRSIISSIISLVYDLPPITSLDDPTIAFLLDLTQRLDEAMYPGNYAVEFFPLLDLLPPLLVKWKREAIKDYERYTSKFESMFQDVKSMLTTGEAEQSSFCATLLKPGARHNLNDYESAWLAASLFMAGYETSSSTLMWFMYYMILFPEVQNKAQQQLDQVVGRSRVPSFGDAKLLPYIWAIIKEILRWRPPAPIGVPHATIADDYYEGYFIPKNSIVIPNIWSMNRDPDVYQDTKDFPIEEFHPERHLDPQSGNLKDSAYDEGHFAFGFGHR</sequence>
<keyword evidence="10" id="KW-0408">Iron</keyword>
<comment type="caution">
    <text evidence="14">The sequence shown here is derived from an EMBL/GenBank/DDBJ whole genome shotgun (WGS) entry which is preliminary data.</text>
</comment>
<keyword evidence="12" id="KW-0472">Membrane</keyword>
<accession>A0ABR1J4S2</accession>
<keyword evidence="5" id="KW-0349">Heme</keyword>
<keyword evidence="6" id="KW-0812">Transmembrane</keyword>
<dbReference type="PRINTS" id="PR00385">
    <property type="entry name" value="P450"/>
</dbReference>
<dbReference type="PRINTS" id="PR00463">
    <property type="entry name" value="EP450I"/>
</dbReference>
<evidence type="ECO:0000256" key="13">
    <source>
        <dbReference type="ARBA" id="ARBA00023180"/>
    </source>
</evidence>
<dbReference type="EMBL" id="JBANRG010000044">
    <property type="protein sequence ID" value="KAK7446311.1"/>
    <property type="molecule type" value="Genomic_DNA"/>
</dbReference>
<organism evidence="14 15">
    <name type="scientific">Marasmiellus scandens</name>
    <dbReference type="NCBI Taxonomy" id="2682957"/>
    <lineage>
        <taxon>Eukaryota</taxon>
        <taxon>Fungi</taxon>
        <taxon>Dikarya</taxon>
        <taxon>Basidiomycota</taxon>
        <taxon>Agaricomycotina</taxon>
        <taxon>Agaricomycetes</taxon>
        <taxon>Agaricomycetidae</taxon>
        <taxon>Agaricales</taxon>
        <taxon>Marasmiineae</taxon>
        <taxon>Omphalotaceae</taxon>
        <taxon>Marasmiellus</taxon>
    </lineage>
</organism>
<evidence type="ECO:0008006" key="16">
    <source>
        <dbReference type="Google" id="ProtNLM"/>
    </source>
</evidence>
<proteinExistence type="inferred from homology"/>
<gene>
    <name evidence="14" type="ORF">VKT23_014517</name>
</gene>
<evidence type="ECO:0000256" key="6">
    <source>
        <dbReference type="ARBA" id="ARBA00022692"/>
    </source>
</evidence>
<evidence type="ECO:0000256" key="3">
    <source>
        <dbReference type="ARBA" id="ARBA00005179"/>
    </source>
</evidence>
<keyword evidence="11" id="KW-0503">Monooxygenase</keyword>
<keyword evidence="8" id="KW-1133">Transmembrane helix</keyword>
<evidence type="ECO:0000256" key="2">
    <source>
        <dbReference type="ARBA" id="ARBA00004167"/>
    </source>
</evidence>
<dbReference type="InterPro" id="IPR036396">
    <property type="entry name" value="Cyt_P450_sf"/>
</dbReference>
<evidence type="ECO:0000256" key="7">
    <source>
        <dbReference type="ARBA" id="ARBA00022723"/>
    </source>
</evidence>
<dbReference type="Proteomes" id="UP001498398">
    <property type="component" value="Unassembled WGS sequence"/>
</dbReference>
<dbReference type="InterPro" id="IPR002401">
    <property type="entry name" value="Cyt_P450_E_grp-I"/>
</dbReference>
<comment type="cofactor">
    <cofactor evidence="1">
        <name>heme</name>
        <dbReference type="ChEBI" id="CHEBI:30413"/>
    </cofactor>
</comment>
<keyword evidence="7" id="KW-0479">Metal-binding</keyword>
<comment type="subcellular location">
    <subcellularLocation>
        <location evidence="2">Membrane</location>
        <topology evidence="2">Single-pass membrane protein</topology>
    </subcellularLocation>
</comment>
<comment type="pathway">
    <text evidence="3">Secondary metabolite biosynthesis.</text>
</comment>
<evidence type="ECO:0000256" key="11">
    <source>
        <dbReference type="ARBA" id="ARBA00023033"/>
    </source>
</evidence>
<dbReference type="InterPro" id="IPR001128">
    <property type="entry name" value="Cyt_P450"/>
</dbReference>
<dbReference type="Pfam" id="PF00067">
    <property type="entry name" value="p450"/>
    <property type="match status" value="1"/>
</dbReference>
<evidence type="ECO:0000313" key="15">
    <source>
        <dbReference type="Proteomes" id="UP001498398"/>
    </source>
</evidence>
<dbReference type="PANTHER" id="PTHR46300">
    <property type="entry name" value="P450, PUTATIVE (EUROFUNG)-RELATED-RELATED"/>
    <property type="match status" value="1"/>
</dbReference>
<evidence type="ECO:0000313" key="14">
    <source>
        <dbReference type="EMBL" id="KAK7446311.1"/>
    </source>
</evidence>
<evidence type="ECO:0000256" key="4">
    <source>
        <dbReference type="ARBA" id="ARBA00010617"/>
    </source>
</evidence>
<dbReference type="Gene3D" id="1.10.630.10">
    <property type="entry name" value="Cytochrome P450"/>
    <property type="match status" value="1"/>
</dbReference>
<keyword evidence="9" id="KW-0560">Oxidoreductase</keyword>
<evidence type="ECO:0000256" key="8">
    <source>
        <dbReference type="ARBA" id="ARBA00022989"/>
    </source>
</evidence>
<evidence type="ECO:0000256" key="12">
    <source>
        <dbReference type="ARBA" id="ARBA00023136"/>
    </source>
</evidence>
<evidence type="ECO:0000256" key="9">
    <source>
        <dbReference type="ARBA" id="ARBA00023002"/>
    </source>
</evidence>
<name>A0ABR1J4S2_9AGAR</name>
<evidence type="ECO:0000256" key="5">
    <source>
        <dbReference type="ARBA" id="ARBA00022617"/>
    </source>
</evidence>
<reference evidence="14 15" key="1">
    <citation type="submission" date="2024-01" db="EMBL/GenBank/DDBJ databases">
        <title>A draft genome for the cacao thread blight pathogen Marasmiellus scandens.</title>
        <authorList>
            <person name="Baruah I.K."/>
            <person name="Leung J."/>
            <person name="Bukari Y."/>
            <person name="Amoako-Attah I."/>
            <person name="Meinhardt L.W."/>
            <person name="Bailey B.A."/>
            <person name="Cohen S.P."/>
        </authorList>
    </citation>
    <scope>NUCLEOTIDE SEQUENCE [LARGE SCALE GENOMIC DNA]</scope>
    <source>
        <strain evidence="14 15">GH-19</strain>
    </source>
</reference>
<evidence type="ECO:0000256" key="10">
    <source>
        <dbReference type="ARBA" id="ARBA00023004"/>
    </source>
</evidence>
<dbReference type="PANTHER" id="PTHR46300:SF2">
    <property type="entry name" value="CYTOCHROME P450 MONOOXYGENASE ALNH-RELATED"/>
    <property type="match status" value="1"/>
</dbReference>
<evidence type="ECO:0000256" key="1">
    <source>
        <dbReference type="ARBA" id="ARBA00001971"/>
    </source>
</evidence>
<keyword evidence="15" id="KW-1185">Reference proteome</keyword>
<protein>
    <recommendedName>
        <fullName evidence="16">Cytochrome P450</fullName>
    </recommendedName>
</protein>